<dbReference type="AlphaFoldDB" id="A0A1G5GG10"/>
<dbReference type="Gene3D" id="3.40.50.300">
    <property type="entry name" value="P-loop containing nucleotide triphosphate hydrolases"/>
    <property type="match status" value="1"/>
</dbReference>
<evidence type="ECO:0000313" key="4">
    <source>
        <dbReference type="Proteomes" id="UP000183047"/>
    </source>
</evidence>
<sequence>MKKYYKRENYLKRIRGFYNDASMIKVISGVRRCGKSCLMATIAQELTESGVEDENIIFIDLDKRGFKNVKTQDQLEKVIDERATAKGLKYLFIDEVQNVDGFEEVLNAYRLEDEFSIFITGSNAYLLSGELVTKLTGRYIEFEMLTLTFEEYLDMKKFLGKEVENLTTELDHYIHEGGFPQALTYDNEEDRRKYIDSVIKEIFEKDIKRRVKIRNVSGFQKVQQYIINNFGATSSITNLLESLNRAGISIKRNTLVHYIEILKDSKIIYECKRFDLKSKKSIGCAQKYYLSDLGFWFATNTDNRINYGPILENIVYCYALSKGYKISIGRIGKLECDFILRDSNMDYSYVQVSMTIMNDIKTEDREYAPFEMIHDNYPKYLLTRNDPIQKRNGIKHVNIPEFMADGKMFD</sequence>
<dbReference type="PANTHER" id="PTHR33295">
    <property type="entry name" value="ATPASE"/>
    <property type="match status" value="1"/>
</dbReference>
<dbReference type="EMBL" id="FMUR01000020">
    <property type="protein sequence ID" value="SCY50503.1"/>
    <property type="molecule type" value="Genomic_DNA"/>
</dbReference>
<dbReference type="OrthoDB" id="9801684at2"/>
<dbReference type="SUPFAM" id="SSF52540">
    <property type="entry name" value="P-loop containing nucleoside triphosphate hydrolases"/>
    <property type="match status" value="1"/>
</dbReference>
<dbReference type="InterPro" id="IPR025420">
    <property type="entry name" value="DUF4143"/>
</dbReference>
<evidence type="ECO:0000313" key="3">
    <source>
        <dbReference type="EMBL" id="SCY50503.1"/>
    </source>
</evidence>
<dbReference type="InterPro" id="IPR041682">
    <property type="entry name" value="AAA_14"/>
</dbReference>
<evidence type="ECO:0000259" key="1">
    <source>
        <dbReference type="Pfam" id="PF13173"/>
    </source>
</evidence>
<feature type="domain" description="AAA" evidence="1">
    <location>
        <begin position="23"/>
        <end position="153"/>
    </location>
</feature>
<reference evidence="4" key="1">
    <citation type="submission" date="2016-10" db="EMBL/GenBank/DDBJ databases">
        <authorList>
            <person name="Varghese N."/>
            <person name="Submissions S."/>
        </authorList>
    </citation>
    <scope>NUCLEOTIDE SEQUENCE [LARGE SCALE GENOMIC DNA]</scope>
    <source>
        <strain evidence="4">XBD2006</strain>
    </source>
</reference>
<dbReference type="Pfam" id="PF13173">
    <property type="entry name" value="AAA_14"/>
    <property type="match status" value="1"/>
</dbReference>
<gene>
    <name evidence="3" type="ORF">SAMN02910451_02870</name>
</gene>
<proteinExistence type="predicted"/>
<protein>
    <submittedName>
        <fullName evidence="3">Uncharacterized protein</fullName>
    </submittedName>
</protein>
<dbReference type="PANTHER" id="PTHR33295:SF20">
    <property type="entry name" value="ATPASE"/>
    <property type="match status" value="1"/>
</dbReference>
<dbReference type="InterPro" id="IPR027417">
    <property type="entry name" value="P-loop_NTPase"/>
</dbReference>
<evidence type="ECO:0000259" key="2">
    <source>
        <dbReference type="Pfam" id="PF13635"/>
    </source>
</evidence>
<dbReference type="Pfam" id="PF13635">
    <property type="entry name" value="DUF4143"/>
    <property type="match status" value="1"/>
</dbReference>
<dbReference type="Proteomes" id="UP000183047">
    <property type="component" value="Unassembled WGS sequence"/>
</dbReference>
<feature type="domain" description="DUF4143" evidence="2">
    <location>
        <begin position="204"/>
        <end position="352"/>
    </location>
</feature>
<organism evidence="3 4">
    <name type="scientific">Butyrivibrio hungatei</name>
    <dbReference type="NCBI Taxonomy" id="185008"/>
    <lineage>
        <taxon>Bacteria</taxon>
        <taxon>Bacillati</taxon>
        <taxon>Bacillota</taxon>
        <taxon>Clostridia</taxon>
        <taxon>Lachnospirales</taxon>
        <taxon>Lachnospiraceae</taxon>
        <taxon>Butyrivibrio</taxon>
    </lineage>
</organism>
<name>A0A1G5GG10_9FIRM</name>
<accession>A0A1G5GG10</accession>
<keyword evidence="4" id="KW-1185">Reference proteome</keyword>